<name>A0A228HH84_9BURK</name>
<evidence type="ECO:0000313" key="3">
    <source>
        <dbReference type="Proteomes" id="UP000214600"/>
    </source>
</evidence>
<dbReference type="Proteomes" id="UP000214600">
    <property type="component" value="Unassembled WGS sequence"/>
</dbReference>
<evidence type="ECO:0000313" key="1">
    <source>
        <dbReference type="EMBL" id="OXI29623.1"/>
    </source>
</evidence>
<proteinExistence type="predicted"/>
<reference evidence="1 3" key="3">
    <citation type="submission" date="2017-08" db="EMBL/GenBank/DDBJ databases">
        <title>WGS of novel Burkholderia cepaca complex species.</title>
        <authorList>
            <person name="Lipuma J."/>
            <person name="Spilker T."/>
        </authorList>
    </citation>
    <scope>NUCLEOTIDE SEQUENCE [LARGE SCALE GENOMIC DNA]</scope>
    <source>
        <strain evidence="1 3">AU17325</strain>
    </source>
</reference>
<sequence length="109" mass="11474">MNAPTEQRLAATEAEIAHIEELSMHLIGGLVKIILTDVADGEVVGIANGLDRTVVGDGLLATVTVTTLDKNRVTLNLLDIEKVESAFLEHRSAFVAAGLLDLSGSSTVH</sequence>
<dbReference type="GeneID" id="99665090"/>
<evidence type="ECO:0000313" key="4">
    <source>
        <dbReference type="Proteomes" id="UP000494261"/>
    </source>
</evidence>
<organism evidence="1 3">
    <name type="scientific">Burkholderia aenigmatica</name>
    <dbReference type="NCBI Taxonomy" id="2015348"/>
    <lineage>
        <taxon>Bacteria</taxon>
        <taxon>Pseudomonadati</taxon>
        <taxon>Pseudomonadota</taxon>
        <taxon>Betaproteobacteria</taxon>
        <taxon>Burkholderiales</taxon>
        <taxon>Burkholderiaceae</taxon>
        <taxon>Burkholderia</taxon>
        <taxon>Burkholderia cepacia complex</taxon>
    </lineage>
</organism>
<gene>
    <name evidence="2" type="ORF">BLA13014_07942</name>
    <name evidence="1" type="ORF">CFB84_43545</name>
</gene>
<dbReference type="EMBL" id="NKFA01000052">
    <property type="protein sequence ID" value="OXI29623.1"/>
    <property type="molecule type" value="Genomic_DNA"/>
</dbReference>
<accession>A0A6P2SRB7</accession>
<dbReference type="EMBL" id="CABVQC010000103">
    <property type="protein sequence ID" value="VWC52241.1"/>
    <property type="molecule type" value="Genomic_DNA"/>
</dbReference>
<dbReference type="RefSeq" id="WP_089454804.1">
    <property type="nucleotide sequence ID" value="NZ_CABVQC010000103.1"/>
</dbReference>
<reference evidence="1" key="1">
    <citation type="submission" date="2017-06" db="EMBL/GenBank/DDBJ databases">
        <authorList>
            <person name="Kim H.J."/>
            <person name="Triplett B.A."/>
        </authorList>
    </citation>
    <scope>NUCLEOTIDE SEQUENCE [LARGE SCALE GENOMIC DNA]</scope>
    <source>
        <strain evidence="1">AU17325</strain>
    </source>
</reference>
<dbReference type="Proteomes" id="UP000494261">
    <property type="component" value="Unassembled WGS sequence"/>
</dbReference>
<reference evidence="2 4" key="4">
    <citation type="submission" date="2019-09" db="EMBL/GenBank/DDBJ databases">
        <authorList>
            <person name="Depoorter E."/>
        </authorList>
    </citation>
    <scope>NUCLEOTIDE SEQUENCE [LARGE SCALE GENOMIC DNA]</scope>
    <source>
        <strain evidence="2">LMG 13014</strain>
    </source>
</reference>
<accession>A0A228HH84</accession>
<evidence type="ECO:0000313" key="2">
    <source>
        <dbReference type="EMBL" id="VWC52241.1"/>
    </source>
</evidence>
<protein>
    <submittedName>
        <fullName evidence="1">Uncharacterized protein</fullName>
    </submittedName>
</protein>
<dbReference type="AlphaFoldDB" id="A0A228HH84"/>
<reference evidence="3" key="2">
    <citation type="submission" date="2017-06" db="EMBL/GenBank/DDBJ databases">
        <authorList>
            <person name="LiPuma J."/>
            <person name="Spilker T."/>
        </authorList>
    </citation>
    <scope>NUCLEOTIDE SEQUENCE [LARGE SCALE GENOMIC DNA]</scope>
    <source>
        <strain evidence="3">AU17325</strain>
    </source>
</reference>